<dbReference type="eggNOG" id="COG3658">
    <property type="taxonomic scope" value="Bacteria"/>
</dbReference>
<dbReference type="OrthoDB" id="196472at2"/>
<dbReference type="Gene3D" id="1.20.950.20">
    <property type="entry name" value="Transmembrane di-heme cytochromes, Chain C"/>
    <property type="match status" value="1"/>
</dbReference>
<dbReference type="PANTHER" id="PTHR30485">
    <property type="entry name" value="NI/FE-HYDROGENASE 1 B-TYPE CYTOCHROME SUBUNIT"/>
    <property type="match status" value="1"/>
</dbReference>
<evidence type="ECO:0000313" key="9">
    <source>
        <dbReference type="Proteomes" id="UP000029629"/>
    </source>
</evidence>
<dbReference type="SUPFAM" id="SSF81342">
    <property type="entry name" value="Transmembrane di-heme cytochromes"/>
    <property type="match status" value="1"/>
</dbReference>
<evidence type="ECO:0000259" key="7">
    <source>
        <dbReference type="Pfam" id="PF01292"/>
    </source>
</evidence>
<evidence type="ECO:0000256" key="2">
    <source>
        <dbReference type="ARBA" id="ARBA00022475"/>
    </source>
</evidence>
<feature type="transmembrane region" description="Helical" evidence="6">
    <location>
        <begin position="21"/>
        <end position="38"/>
    </location>
</feature>
<evidence type="ECO:0000256" key="3">
    <source>
        <dbReference type="ARBA" id="ARBA00022692"/>
    </source>
</evidence>
<evidence type="ECO:0000313" key="8">
    <source>
        <dbReference type="EMBL" id="KGF30630.1"/>
    </source>
</evidence>
<dbReference type="PANTHER" id="PTHR30485:SF2">
    <property type="entry name" value="BLL0597 PROTEIN"/>
    <property type="match status" value="1"/>
</dbReference>
<organism evidence="8 9">
    <name type="scientific">Oligella urethralis DNF00040</name>
    <dbReference type="NCBI Taxonomy" id="1401065"/>
    <lineage>
        <taxon>Bacteria</taxon>
        <taxon>Pseudomonadati</taxon>
        <taxon>Pseudomonadota</taxon>
        <taxon>Betaproteobacteria</taxon>
        <taxon>Burkholderiales</taxon>
        <taxon>Alcaligenaceae</taxon>
        <taxon>Oligella</taxon>
    </lineage>
</organism>
<dbReference type="GO" id="GO:0022904">
    <property type="term" value="P:respiratory electron transport chain"/>
    <property type="evidence" value="ECO:0007669"/>
    <property type="project" value="InterPro"/>
</dbReference>
<feature type="domain" description="Cytochrome b561 bacterial/Ni-hydrogenase" evidence="7">
    <location>
        <begin position="15"/>
        <end position="182"/>
    </location>
</feature>
<keyword evidence="5 6" id="KW-0472">Membrane</keyword>
<feature type="transmembrane region" description="Helical" evidence="6">
    <location>
        <begin position="44"/>
        <end position="62"/>
    </location>
</feature>
<feature type="transmembrane region" description="Helical" evidence="6">
    <location>
        <begin position="98"/>
        <end position="119"/>
    </location>
</feature>
<sequence length="227" mass="25453">MLTPSATEVRRIRIWDLPLRLFHWSFAACVIGAFITVKTGNMEWHLRLGLAALCLLIFRILWGFSGTYYARFTQFIKGPTAIIDYLKSGQKVFGHNPLGALSVLALLGLFGLQVVSGLFTGDGYFYQGPLYRLAAKDIRELMAKIHHSTELLMILLVVLHVGAVLFYRFIKKQNLITPMITGQAQLSNDVPTAAVHVEQGLSMWLRFVLNFGIAVLITYYIANGLSF</sequence>
<keyword evidence="2" id="KW-1003">Cell membrane</keyword>
<protein>
    <submittedName>
        <fullName evidence="8">Cytochrome B561</fullName>
    </submittedName>
</protein>
<dbReference type="InterPro" id="IPR011577">
    <property type="entry name" value="Cyt_b561_bac/Ni-Hgenase"/>
</dbReference>
<dbReference type="Pfam" id="PF01292">
    <property type="entry name" value="Ni_hydr_CYTB"/>
    <property type="match status" value="1"/>
</dbReference>
<dbReference type="InterPro" id="IPR051542">
    <property type="entry name" value="Hydrogenase_cytochrome"/>
</dbReference>
<dbReference type="GO" id="GO:0009055">
    <property type="term" value="F:electron transfer activity"/>
    <property type="evidence" value="ECO:0007669"/>
    <property type="project" value="InterPro"/>
</dbReference>
<evidence type="ECO:0000256" key="4">
    <source>
        <dbReference type="ARBA" id="ARBA00022989"/>
    </source>
</evidence>
<gene>
    <name evidence="8" type="ORF">HMPREF2130_05710</name>
</gene>
<accession>A0A095Z7C2</accession>
<evidence type="ECO:0000256" key="5">
    <source>
        <dbReference type="ARBA" id="ARBA00023136"/>
    </source>
</evidence>
<dbReference type="RefSeq" id="WP_036558938.1">
    <property type="nucleotide sequence ID" value="NZ_JRNI01000021.1"/>
</dbReference>
<keyword evidence="4 6" id="KW-1133">Transmembrane helix</keyword>
<evidence type="ECO:0000256" key="1">
    <source>
        <dbReference type="ARBA" id="ARBA00004651"/>
    </source>
</evidence>
<comment type="subcellular location">
    <subcellularLocation>
        <location evidence="1">Cell membrane</location>
        <topology evidence="1">Multi-pass membrane protein</topology>
    </subcellularLocation>
</comment>
<dbReference type="InterPro" id="IPR016174">
    <property type="entry name" value="Di-haem_cyt_TM"/>
</dbReference>
<dbReference type="GO" id="GO:0020037">
    <property type="term" value="F:heme binding"/>
    <property type="evidence" value="ECO:0007669"/>
    <property type="project" value="TreeGrafter"/>
</dbReference>
<proteinExistence type="predicted"/>
<keyword evidence="3 6" id="KW-0812">Transmembrane</keyword>
<dbReference type="EMBL" id="JRNI01000021">
    <property type="protein sequence ID" value="KGF30630.1"/>
    <property type="molecule type" value="Genomic_DNA"/>
</dbReference>
<name>A0A095Z7C2_9BURK</name>
<feature type="transmembrane region" description="Helical" evidence="6">
    <location>
        <begin position="204"/>
        <end position="222"/>
    </location>
</feature>
<dbReference type="AlphaFoldDB" id="A0A095Z7C2"/>
<dbReference type="GO" id="GO:0005886">
    <property type="term" value="C:plasma membrane"/>
    <property type="evidence" value="ECO:0007669"/>
    <property type="project" value="UniProtKB-SubCell"/>
</dbReference>
<evidence type="ECO:0000256" key="6">
    <source>
        <dbReference type="SAM" id="Phobius"/>
    </source>
</evidence>
<dbReference type="Proteomes" id="UP000029629">
    <property type="component" value="Unassembled WGS sequence"/>
</dbReference>
<comment type="caution">
    <text evidence="8">The sequence shown here is derived from an EMBL/GenBank/DDBJ whole genome shotgun (WGS) entry which is preliminary data.</text>
</comment>
<keyword evidence="9" id="KW-1185">Reference proteome</keyword>
<feature type="transmembrane region" description="Helical" evidence="6">
    <location>
        <begin position="151"/>
        <end position="170"/>
    </location>
</feature>
<reference evidence="8 9" key="1">
    <citation type="submission" date="2014-07" db="EMBL/GenBank/DDBJ databases">
        <authorList>
            <person name="McCorrison J."/>
            <person name="Sanka R."/>
            <person name="Torralba M."/>
            <person name="Gillis M."/>
            <person name="Haft D.H."/>
            <person name="Methe B."/>
            <person name="Sutton G."/>
            <person name="Nelson K.E."/>
        </authorList>
    </citation>
    <scope>NUCLEOTIDE SEQUENCE [LARGE SCALE GENOMIC DNA]</scope>
    <source>
        <strain evidence="8 9">DNF00040</strain>
    </source>
</reference>